<dbReference type="Proteomes" id="UP000594263">
    <property type="component" value="Unplaced"/>
</dbReference>
<evidence type="ECO:0000259" key="2">
    <source>
        <dbReference type="PROSITE" id="PS50404"/>
    </source>
</evidence>
<dbReference type="Gramene" id="Kaladp0043s0105.1.v1.1">
    <property type="protein sequence ID" value="Kaladp0043s0105.1.v1.1.CDS.1"/>
    <property type="gene ID" value="Kaladp0043s0105.v1.1"/>
</dbReference>
<evidence type="ECO:0000313" key="4">
    <source>
        <dbReference type="Proteomes" id="UP000594263"/>
    </source>
</evidence>
<dbReference type="AlphaFoldDB" id="A0A7N0TR95"/>
<comment type="subcellular location">
    <subcellularLocation>
        <location evidence="1">Cytoplasm</location>
        <location evidence="1">Cytosol</location>
    </subcellularLocation>
</comment>
<dbReference type="InterPro" id="IPR004045">
    <property type="entry name" value="Glutathione_S-Trfase_N"/>
</dbReference>
<dbReference type="Pfam" id="PF02798">
    <property type="entry name" value="GST_N"/>
    <property type="match status" value="1"/>
</dbReference>
<dbReference type="PANTHER" id="PTHR11260:SF615">
    <property type="entry name" value="GLUTATHIONE S-TRANSFERASE U17"/>
    <property type="match status" value="1"/>
</dbReference>
<dbReference type="OMA" id="TNAEQHI"/>
<protein>
    <recommendedName>
        <fullName evidence="1">Glutathione S-transferase</fullName>
        <ecNumber evidence="1">2.5.1.18</ecNumber>
    </recommendedName>
</protein>
<dbReference type="SUPFAM" id="SSF52833">
    <property type="entry name" value="Thioredoxin-like"/>
    <property type="match status" value="1"/>
</dbReference>
<organism evidence="3 4">
    <name type="scientific">Kalanchoe fedtschenkoi</name>
    <name type="common">Lavender scallops</name>
    <name type="synonym">South American air plant</name>
    <dbReference type="NCBI Taxonomy" id="63787"/>
    <lineage>
        <taxon>Eukaryota</taxon>
        <taxon>Viridiplantae</taxon>
        <taxon>Streptophyta</taxon>
        <taxon>Embryophyta</taxon>
        <taxon>Tracheophyta</taxon>
        <taxon>Spermatophyta</taxon>
        <taxon>Magnoliopsida</taxon>
        <taxon>eudicotyledons</taxon>
        <taxon>Gunneridae</taxon>
        <taxon>Pentapetalae</taxon>
        <taxon>Saxifragales</taxon>
        <taxon>Crassulaceae</taxon>
        <taxon>Kalanchoe</taxon>
    </lineage>
</organism>
<keyword evidence="1" id="KW-0808">Transferase</keyword>
<comment type="similarity">
    <text evidence="1">Belongs to the GST superfamily.</text>
</comment>
<feature type="domain" description="GST N-terminal" evidence="2">
    <location>
        <begin position="5"/>
        <end position="75"/>
    </location>
</feature>
<dbReference type="EnsemblPlants" id="Kaladp0043s0105.1.v1.1">
    <property type="protein sequence ID" value="Kaladp0043s0105.1.v1.1.CDS.1"/>
    <property type="gene ID" value="Kaladp0043s0105.v1.1"/>
</dbReference>
<sequence>MAAGDDVKVIGMWSSPFVMRPRITLNLKSVGYEFLEENSVLEKSELLVKSNPVHKKMSVLIHGDRPVCKSLVILE</sequence>
<dbReference type="GO" id="GO:0006749">
    <property type="term" value="P:glutathione metabolic process"/>
    <property type="evidence" value="ECO:0007669"/>
    <property type="project" value="TreeGrafter"/>
</dbReference>
<keyword evidence="4" id="KW-1185">Reference proteome</keyword>
<proteinExistence type="inferred from homology"/>
<comment type="function">
    <text evidence="1">Is involved in the conjugation of reduced glutathione to a wide number of exogenous and endogenous hydrophobic electrophiles.</text>
</comment>
<dbReference type="InterPro" id="IPR045073">
    <property type="entry name" value="Omega/Tau-like"/>
</dbReference>
<evidence type="ECO:0000256" key="1">
    <source>
        <dbReference type="RuleBase" id="RU369102"/>
    </source>
</evidence>
<reference evidence="3" key="1">
    <citation type="submission" date="2021-01" db="UniProtKB">
        <authorList>
            <consortium name="EnsemblPlants"/>
        </authorList>
    </citation>
    <scope>IDENTIFICATION</scope>
</reference>
<accession>A0A7N0TR95</accession>
<dbReference type="PANTHER" id="PTHR11260">
    <property type="entry name" value="GLUTATHIONE S-TRANSFERASE, GST, SUPERFAMILY, GST DOMAIN CONTAINING"/>
    <property type="match status" value="1"/>
</dbReference>
<dbReference type="EC" id="2.5.1.18" evidence="1"/>
<keyword evidence="1" id="KW-0963">Cytoplasm</keyword>
<evidence type="ECO:0000313" key="3">
    <source>
        <dbReference type="EnsemblPlants" id="Kaladp0043s0105.1.v1.1.CDS.1"/>
    </source>
</evidence>
<dbReference type="GO" id="GO:0004364">
    <property type="term" value="F:glutathione transferase activity"/>
    <property type="evidence" value="ECO:0007669"/>
    <property type="project" value="UniProtKB-UniRule"/>
</dbReference>
<dbReference type="GO" id="GO:0005829">
    <property type="term" value="C:cytosol"/>
    <property type="evidence" value="ECO:0007669"/>
    <property type="project" value="UniProtKB-SubCell"/>
</dbReference>
<comment type="catalytic activity">
    <reaction evidence="1">
        <text>RX + glutathione = an S-substituted glutathione + a halide anion + H(+)</text>
        <dbReference type="Rhea" id="RHEA:16437"/>
        <dbReference type="ChEBI" id="CHEBI:15378"/>
        <dbReference type="ChEBI" id="CHEBI:16042"/>
        <dbReference type="ChEBI" id="CHEBI:17792"/>
        <dbReference type="ChEBI" id="CHEBI:57925"/>
        <dbReference type="ChEBI" id="CHEBI:90779"/>
        <dbReference type="EC" id="2.5.1.18"/>
    </reaction>
</comment>
<dbReference type="PROSITE" id="PS50404">
    <property type="entry name" value="GST_NTER"/>
    <property type="match status" value="1"/>
</dbReference>
<dbReference type="Gene3D" id="3.40.30.10">
    <property type="entry name" value="Glutaredoxin"/>
    <property type="match status" value="1"/>
</dbReference>
<name>A0A7N0TR95_KALFE</name>
<dbReference type="InterPro" id="IPR036249">
    <property type="entry name" value="Thioredoxin-like_sf"/>
</dbReference>